<comment type="caution">
    <text evidence="1">The sequence shown here is derived from an EMBL/GenBank/DDBJ whole genome shotgun (WGS) entry which is preliminary data.</text>
</comment>
<protein>
    <submittedName>
        <fullName evidence="1">Uncharacterized protein</fullName>
    </submittedName>
</protein>
<sequence length="203" mass="22685">MQHIVGHLDDQNYDRFLSEDENDPLVLWKKIKDYYGSSSAENITSNFGKLFSIKFPSSSSSLSASISLFCSTLEILFTLSPPYLPGILFLISEEDDNVALKVGNKPKKELYHKGKHNPLSNHSESECFQLYPEERKAHHKHRNNHHTPGTGISLEACNSSGYLSNQPILDSGCSNTVALTTRYLIKIIPSKETLLSANGTAWK</sequence>
<dbReference type="AlphaFoldDB" id="A0A9Q3L3E4"/>
<organism evidence="1 2">
    <name type="scientific">Austropuccinia psidii MF-1</name>
    <dbReference type="NCBI Taxonomy" id="1389203"/>
    <lineage>
        <taxon>Eukaryota</taxon>
        <taxon>Fungi</taxon>
        <taxon>Dikarya</taxon>
        <taxon>Basidiomycota</taxon>
        <taxon>Pucciniomycotina</taxon>
        <taxon>Pucciniomycetes</taxon>
        <taxon>Pucciniales</taxon>
        <taxon>Sphaerophragmiaceae</taxon>
        <taxon>Austropuccinia</taxon>
    </lineage>
</organism>
<gene>
    <name evidence="1" type="ORF">O181_132755</name>
</gene>
<proteinExistence type="predicted"/>
<accession>A0A9Q3L3E4</accession>
<reference evidence="1" key="1">
    <citation type="submission" date="2021-03" db="EMBL/GenBank/DDBJ databases">
        <title>Draft genome sequence of rust myrtle Austropuccinia psidii MF-1, a brazilian biotype.</title>
        <authorList>
            <person name="Quecine M.C."/>
            <person name="Pachon D.M.R."/>
            <person name="Bonatelli M.L."/>
            <person name="Correr F.H."/>
            <person name="Franceschini L.M."/>
            <person name="Leite T.F."/>
            <person name="Margarido G.R.A."/>
            <person name="Almeida C.A."/>
            <person name="Ferrarezi J.A."/>
            <person name="Labate C.A."/>
        </authorList>
    </citation>
    <scope>NUCLEOTIDE SEQUENCE</scope>
    <source>
        <strain evidence="1">MF-1</strain>
    </source>
</reference>
<evidence type="ECO:0000313" key="2">
    <source>
        <dbReference type="Proteomes" id="UP000765509"/>
    </source>
</evidence>
<name>A0A9Q3L3E4_9BASI</name>
<keyword evidence="2" id="KW-1185">Reference proteome</keyword>
<evidence type="ECO:0000313" key="1">
    <source>
        <dbReference type="EMBL" id="MBW0593040.1"/>
    </source>
</evidence>
<dbReference type="Proteomes" id="UP000765509">
    <property type="component" value="Unassembled WGS sequence"/>
</dbReference>
<dbReference type="EMBL" id="AVOT02151856">
    <property type="protein sequence ID" value="MBW0593040.1"/>
    <property type="molecule type" value="Genomic_DNA"/>
</dbReference>